<dbReference type="Pfam" id="PF00043">
    <property type="entry name" value="GST_C"/>
    <property type="match status" value="1"/>
</dbReference>
<feature type="domain" description="GST C-terminal" evidence="3">
    <location>
        <begin position="103"/>
        <end position="242"/>
    </location>
</feature>
<evidence type="ECO:0000256" key="1">
    <source>
        <dbReference type="ARBA" id="ARBA00007409"/>
    </source>
</evidence>
<evidence type="ECO:0008006" key="6">
    <source>
        <dbReference type="Google" id="ProtNLM"/>
    </source>
</evidence>
<evidence type="ECO:0000313" key="5">
    <source>
        <dbReference type="Proteomes" id="UP001313282"/>
    </source>
</evidence>
<evidence type="ECO:0000259" key="3">
    <source>
        <dbReference type="PROSITE" id="PS50405"/>
    </source>
</evidence>
<accession>A0AAN8RCK9</accession>
<reference evidence="4 5" key="1">
    <citation type="submission" date="2019-10" db="EMBL/GenBank/DDBJ databases">
        <authorList>
            <person name="Palmer J.M."/>
        </authorList>
    </citation>
    <scope>NUCLEOTIDE SEQUENCE [LARGE SCALE GENOMIC DNA]</scope>
    <source>
        <strain evidence="4 5">TWF718</strain>
    </source>
</reference>
<dbReference type="Proteomes" id="UP001313282">
    <property type="component" value="Unassembled WGS sequence"/>
</dbReference>
<name>A0AAN8RCK9_9PEZI</name>
<organism evidence="4 5">
    <name type="scientific">Orbilia javanica</name>
    <dbReference type="NCBI Taxonomy" id="47235"/>
    <lineage>
        <taxon>Eukaryota</taxon>
        <taxon>Fungi</taxon>
        <taxon>Dikarya</taxon>
        <taxon>Ascomycota</taxon>
        <taxon>Pezizomycotina</taxon>
        <taxon>Orbiliomycetes</taxon>
        <taxon>Orbiliales</taxon>
        <taxon>Orbiliaceae</taxon>
        <taxon>Orbilia</taxon>
    </lineage>
</organism>
<dbReference type="AlphaFoldDB" id="A0AAN8RCK9"/>
<dbReference type="InterPro" id="IPR004046">
    <property type="entry name" value="GST_C"/>
</dbReference>
<dbReference type="CDD" id="cd03048">
    <property type="entry name" value="GST_N_Ure2p_like"/>
    <property type="match status" value="1"/>
</dbReference>
<comment type="similarity">
    <text evidence="1">Belongs to the GST superfamily.</text>
</comment>
<dbReference type="InterPro" id="IPR036282">
    <property type="entry name" value="Glutathione-S-Trfase_C_sf"/>
</dbReference>
<protein>
    <recommendedName>
        <fullName evidence="6">Glutathione S-transferase</fullName>
    </recommendedName>
</protein>
<dbReference type="EMBL" id="JAVHNR010000004">
    <property type="protein sequence ID" value="KAK6344666.1"/>
    <property type="molecule type" value="Genomic_DNA"/>
</dbReference>
<dbReference type="InterPro" id="IPR036249">
    <property type="entry name" value="Thioredoxin-like_sf"/>
</dbReference>
<dbReference type="InterPro" id="IPR004045">
    <property type="entry name" value="Glutathione_S-Trfase_N"/>
</dbReference>
<dbReference type="Gene3D" id="3.40.30.10">
    <property type="entry name" value="Glutaredoxin"/>
    <property type="match status" value="1"/>
</dbReference>
<sequence>MAPVSVKPITVYGHYLPFPNPPKILIFLKLLGIPYEHVMKISTDDPKVENGIKHPNFTSINPNGRVPAITDPNQNNINVWESGPILQYLAEVYDKDYRFSGKTLEERTLINEWIGFQISGQAPMSGQLIWFSVPQGHLLKYGENTPDHVKTRFRNEVRRIYGVLNTHLEEQKAKGSDWIVGDRMTIADIAWVPWTRTMIYMPTYDPTFYDDFPAVKAWFARMEAIPAVKETFVELTAPSAKA</sequence>
<dbReference type="Gene3D" id="1.20.1050.10">
    <property type="match status" value="1"/>
</dbReference>
<evidence type="ECO:0000313" key="4">
    <source>
        <dbReference type="EMBL" id="KAK6344666.1"/>
    </source>
</evidence>
<dbReference type="PANTHER" id="PTHR44051:SF3">
    <property type="entry name" value="TRANSCRIPTIONAL REGULATOR URE2"/>
    <property type="match status" value="1"/>
</dbReference>
<dbReference type="InterPro" id="IPR040079">
    <property type="entry name" value="Glutathione_S-Trfase"/>
</dbReference>
<dbReference type="InterPro" id="IPR010987">
    <property type="entry name" value="Glutathione-S-Trfase_C-like"/>
</dbReference>
<dbReference type="PROSITE" id="PS50405">
    <property type="entry name" value="GST_CTER"/>
    <property type="match status" value="1"/>
</dbReference>
<dbReference type="Pfam" id="PF13409">
    <property type="entry name" value="GST_N_2"/>
    <property type="match status" value="1"/>
</dbReference>
<proteinExistence type="inferred from homology"/>
<dbReference type="SFLD" id="SFLDG00358">
    <property type="entry name" value="Main_(cytGST)"/>
    <property type="match status" value="1"/>
</dbReference>
<keyword evidence="5" id="KW-1185">Reference proteome</keyword>
<dbReference type="SUPFAM" id="SSF47616">
    <property type="entry name" value="GST C-terminal domain-like"/>
    <property type="match status" value="1"/>
</dbReference>
<dbReference type="SFLD" id="SFLDS00019">
    <property type="entry name" value="Glutathione_Transferase_(cytos"/>
    <property type="match status" value="1"/>
</dbReference>
<dbReference type="PANTHER" id="PTHR44051">
    <property type="entry name" value="GLUTATHIONE S-TRANSFERASE-RELATED"/>
    <property type="match status" value="1"/>
</dbReference>
<feature type="domain" description="GST N-terminal" evidence="2">
    <location>
        <begin position="8"/>
        <end position="97"/>
    </location>
</feature>
<dbReference type="SUPFAM" id="SSF52833">
    <property type="entry name" value="Thioredoxin-like"/>
    <property type="match status" value="1"/>
</dbReference>
<comment type="caution">
    <text evidence="4">The sequence shown here is derived from an EMBL/GenBank/DDBJ whole genome shotgun (WGS) entry which is preliminary data.</text>
</comment>
<dbReference type="PROSITE" id="PS50404">
    <property type="entry name" value="GST_NTER"/>
    <property type="match status" value="1"/>
</dbReference>
<gene>
    <name evidence="4" type="ORF">TWF718_006624</name>
</gene>
<evidence type="ECO:0000259" key="2">
    <source>
        <dbReference type="PROSITE" id="PS50404"/>
    </source>
</evidence>